<dbReference type="GeneTree" id="ENSGT00530000065389"/>
<organism evidence="1 2">
    <name type="scientific">Ciona intestinalis</name>
    <name type="common">Transparent sea squirt</name>
    <name type="synonym">Ascidia intestinalis</name>
    <dbReference type="NCBI Taxonomy" id="7719"/>
    <lineage>
        <taxon>Eukaryota</taxon>
        <taxon>Metazoa</taxon>
        <taxon>Chordata</taxon>
        <taxon>Tunicata</taxon>
        <taxon>Ascidiacea</taxon>
        <taxon>Phlebobranchia</taxon>
        <taxon>Cionidae</taxon>
        <taxon>Ciona</taxon>
    </lineage>
</organism>
<dbReference type="Ensembl" id="ENSCINT00000031063.1">
    <property type="protein sequence ID" value="ENSCINP00000032895.1"/>
    <property type="gene ID" value="ENSCING00000021344.1"/>
</dbReference>
<dbReference type="HOGENOM" id="CLU_1168157_0_0_1"/>
<accession>H2XTB1</accession>
<dbReference type="InParanoid" id="H2XTB1"/>
<protein>
    <submittedName>
        <fullName evidence="1">Uncharacterized protein</fullName>
    </submittedName>
</protein>
<dbReference type="AlphaFoldDB" id="H2XTB1"/>
<name>H2XTB1_CIOIN</name>
<dbReference type="Proteomes" id="UP000008144">
    <property type="component" value="Unassembled WGS sequence"/>
</dbReference>
<evidence type="ECO:0000313" key="1">
    <source>
        <dbReference type="Ensembl" id="ENSCINP00000032895.1"/>
    </source>
</evidence>
<reference evidence="1" key="3">
    <citation type="submission" date="2025-09" db="UniProtKB">
        <authorList>
            <consortium name="Ensembl"/>
        </authorList>
    </citation>
    <scope>IDENTIFICATION</scope>
</reference>
<proteinExistence type="predicted"/>
<evidence type="ECO:0000313" key="2">
    <source>
        <dbReference type="Proteomes" id="UP000008144"/>
    </source>
</evidence>
<sequence length="238" mass="27606">MRLCREGRELLDSVTVRNITHKFIIKNDTNNLTMLLQIKWQVNNTQDVSFEGFIIRLTENYQFNEYDKTLQPIQCTQSEIINQKMGHGSDFCYNFTSCVKTWENESCICPDTCDNTTVKCRGILDYWIPILGYIAIPANTTVLHFPVEFRKIYSFNIYPFLRNTVGISATDSNHIVEKIDCPKLVKKQFGVSTYTATETCCYANFTSTWPREIKTGDSRFDYQHNSINLTISWLPPIT</sequence>
<reference evidence="2" key="1">
    <citation type="journal article" date="2002" name="Science">
        <title>The draft genome of Ciona intestinalis: insights into chordate and vertebrate origins.</title>
        <authorList>
            <person name="Dehal P."/>
            <person name="Satou Y."/>
            <person name="Campbell R.K."/>
            <person name="Chapman J."/>
            <person name="Degnan B."/>
            <person name="De Tomaso A."/>
            <person name="Davidson B."/>
            <person name="Di Gregorio A."/>
            <person name="Gelpke M."/>
            <person name="Goodstein D.M."/>
            <person name="Harafuji N."/>
            <person name="Hastings K.E."/>
            <person name="Ho I."/>
            <person name="Hotta K."/>
            <person name="Huang W."/>
            <person name="Kawashima T."/>
            <person name="Lemaire P."/>
            <person name="Martinez D."/>
            <person name="Meinertzhagen I.A."/>
            <person name="Necula S."/>
            <person name="Nonaka M."/>
            <person name="Putnam N."/>
            <person name="Rash S."/>
            <person name="Saiga H."/>
            <person name="Satake M."/>
            <person name="Terry A."/>
            <person name="Yamada L."/>
            <person name="Wang H.G."/>
            <person name="Awazu S."/>
            <person name="Azumi K."/>
            <person name="Boore J."/>
            <person name="Branno M."/>
            <person name="Chin-Bow S."/>
            <person name="DeSantis R."/>
            <person name="Doyle S."/>
            <person name="Francino P."/>
            <person name="Keys D.N."/>
            <person name="Haga S."/>
            <person name="Hayashi H."/>
            <person name="Hino K."/>
            <person name="Imai K.S."/>
            <person name="Inaba K."/>
            <person name="Kano S."/>
            <person name="Kobayashi K."/>
            <person name="Kobayashi M."/>
            <person name="Lee B.I."/>
            <person name="Makabe K.W."/>
            <person name="Manohar C."/>
            <person name="Matassi G."/>
            <person name="Medina M."/>
            <person name="Mochizuki Y."/>
            <person name="Mount S."/>
            <person name="Morishita T."/>
            <person name="Miura S."/>
            <person name="Nakayama A."/>
            <person name="Nishizaka S."/>
            <person name="Nomoto H."/>
            <person name="Ohta F."/>
            <person name="Oishi K."/>
            <person name="Rigoutsos I."/>
            <person name="Sano M."/>
            <person name="Sasaki A."/>
            <person name="Sasakura Y."/>
            <person name="Shoguchi E."/>
            <person name="Shin-i T."/>
            <person name="Spagnuolo A."/>
            <person name="Stainier D."/>
            <person name="Suzuki M.M."/>
            <person name="Tassy O."/>
            <person name="Takatori N."/>
            <person name="Tokuoka M."/>
            <person name="Yagi K."/>
            <person name="Yoshizaki F."/>
            <person name="Wada S."/>
            <person name="Zhang C."/>
            <person name="Hyatt P.D."/>
            <person name="Larimer F."/>
            <person name="Detter C."/>
            <person name="Doggett N."/>
            <person name="Glavina T."/>
            <person name="Hawkins T."/>
            <person name="Richardson P."/>
            <person name="Lucas S."/>
            <person name="Kohara Y."/>
            <person name="Levine M."/>
            <person name="Satoh N."/>
            <person name="Rokhsar D.S."/>
        </authorList>
    </citation>
    <scope>NUCLEOTIDE SEQUENCE [LARGE SCALE GENOMIC DNA]</scope>
</reference>
<keyword evidence="2" id="KW-1185">Reference proteome</keyword>
<reference evidence="1" key="2">
    <citation type="submission" date="2025-08" db="UniProtKB">
        <authorList>
            <consortium name="Ensembl"/>
        </authorList>
    </citation>
    <scope>IDENTIFICATION</scope>
</reference>